<dbReference type="AlphaFoldDB" id="A0A385YT33"/>
<dbReference type="Proteomes" id="UP000265725">
    <property type="component" value="Chromosome"/>
</dbReference>
<sequence>MKKETKFFNTVRKLIVLNDGDYYFQTDITFIGDGKYMCRGVDLDKNITTKIVVIEDENPEFKFANYLELLVDGKVEG</sequence>
<dbReference type="EMBL" id="CP032418">
    <property type="protein sequence ID" value="AYC30015.1"/>
    <property type="molecule type" value="Genomic_DNA"/>
</dbReference>
<protein>
    <submittedName>
        <fullName evidence="2">Uncharacterized protein</fullName>
    </submittedName>
</protein>
<keyword evidence="3" id="KW-1185">Reference proteome</keyword>
<accession>A0A385YT33</accession>
<reference evidence="2" key="2">
    <citation type="submission" date="2018-09" db="EMBL/GenBank/DDBJ databases">
        <authorList>
            <person name="Parvin R."/>
            <person name="Begum J.A."/>
            <person name="Chowdhury E.H."/>
            <person name="Islam M.R."/>
            <person name="Harder T."/>
        </authorList>
    </citation>
    <scope>NUCLEOTIDE SEQUENCE</scope>
    <source>
        <strain evidence="2">K2R23-3</strain>
    </source>
</reference>
<name>A0A385YT33_9BACL</name>
<dbReference type="KEGG" id="paek:D3873_07020"/>
<evidence type="ECO:0000313" key="2">
    <source>
        <dbReference type="EMBL" id="AYC30015.1"/>
    </source>
</evidence>
<dbReference type="KEGG" id="paek:D3873_09075"/>
<dbReference type="RefSeq" id="WP_119883389.1">
    <property type="nucleotide sequence ID" value="NZ_CP032418.1"/>
</dbReference>
<evidence type="ECO:0000313" key="1">
    <source>
        <dbReference type="EMBL" id="AYC29651.1"/>
    </source>
</evidence>
<evidence type="ECO:0000313" key="3">
    <source>
        <dbReference type="Proteomes" id="UP000265725"/>
    </source>
</evidence>
<proteinExistence type="predicted"/>
<dbReference type="EMBL" id="CP032418">
    <property type="protein sequence ID" value="AYC29651.1"/>
    <property type="molecule type" value="Genomic_DNA"/>
</dbReference>
<organism evidence="2 3">
    <name type="scientific">Paenisporosarcina cavernae</name>
    <dbReference type="NCBI Taxonomy" id="2320858"/>
    <lineage>
        <taxon>Bacteria</taxon>
        <taxon>Bacillati</taxon>
        <taxon>Bacillota</taxon>
        <taxon>Bacilli</taxon>
        <taxon>Bacillales</taxon>
        <taxon>Caryophanaceae</taxon>
        <taxon>Paenisporosarcina</taxon>
    </lineage>
</organism>
<gene>
    <name evidence="1" type="ORF">D3873_07020</name>
    <name evidence="2" type="ORF">D3873_09075</name>
</gene>
<reference evidence="3" key="1">
    <citation type="submission" date="2018-09" db="EMBL/GenBank/DDBJ databases">
        <authorList>
            <person name="Zhu H."/>
        </authorList>
    </citation>
    <scope>NUCLEOTIDE SEQUENCE [LARGE SCALE GENOMIC DNA]</scope>
    <source>
        <strain evidence="3">K2R23-3</strain>
    </source>
</reference>